<accession>A0A5B7GNL6</accession>
<dbReference type="EMBL" id="VSRR010016049">
    <property type="protein sequence ID" value="MPC58857.1"/>
    <property type="molecule type" value="Genomic_DNA"/>
</dbReference>
<name>A0A5B7GNL6_PORTR</name>
<gene>
    <name evidence="1" type="ORF">E2C01_052867</name>
</gene>
<sequence>MESRMSHAVTQCSQIKNTTHYYLKGQGYGDERGGHAILRVAGASLGWDVVVTARRPDVGGEVVTFPMWGT</sequence>
<organism evidence="1 2">
    <name type="scientific">Portunus trituberculatus</name>
    <name type="common">Swimming crab</name>
    <name type="synonym">Neptunus trituberculatus</name>
    <dbReference type="NCBI Taxonomy" id="210409"/>
    <lineage>
        <taxon>Eukaryota</taxon>
        <taxon>Metazoa</taxon>
        <taxon>Ecdysozoa</taxon>
        <taxon>Arthropoda</taxon>
        <taxon>Crustacea</taxon>
        <taxon>Multicrustacea</taxon>
        <taxon>Malacostraca</taxon>
        <taxon>Eumalacostraca</taxon>
        <taxon>Eucarida</taxon>
        <taxon>Decapoda</taxon>
        <taxon>Pleocyemata</taxon>
        <taxon>Brachyura</taxon>
        <taxon>Eubrachyura</taxon>
        <taxon>Portunoidea</taxon>
        <taxon>Portunidae</taxon>
        <taxon>Portuninae</taxon>
        <taxon>Portunus</taxon>
    </lineage>
</organism>
<protein>
    <submittedName>
        <fullName evidence="1">Uncharacterized protein</fullName>
    </submittedName>
</protein>
<proteinExistence type="predicted"/>
<comment type="caution">
    <text evidence="1">The sequence shown here is derived from an EMBL/GenBank/DDBJ whole genome shotgun (WGS) entry which is preliminary data.</text>
</comment>
<evidence type="ECO:0000313" key="1">
    <source>
        <dbReference type="EMBL" id="MPC58857.1"/>
    </source>
</evidence>
<evidence type="ECO:0000313" key="2">
    <source>
        <dbReference type="Proteomes" id="UP000324222"/>
    </source>
</evidence>
<keyword evidence="2" id="KW-1185">Reference proteome</keyword>
<dbReference type="AlphaFoldDB" id="A0A5B7GNL6"/>
<dbReference type="Proteomes" id="UP000324222">
    <property type="component" value="Unassembled WGS sequence"/>
</dbReference>
<reference evidence="1 2" key="1">
    <citation type="submission" date="2019-05" db="EMBL/GenBank/DDBJ databases">
        <title>Another draft genome of Portunus trituberculatus and its Hox gene families provides insights of decapod evolution.</title>
        <authorList>
            <person name="Jeong J.-H."/>
            <person name="Song I."/>
            <person name="Kim S."/>
            <person name="Choi T."/>
            <person name="Kim D."/>
            <person name="Ryu S."/>
            <person name="Kim W."/>
        </authorList>
    </citation>
    <scope>NUCLEOTIDE SEQUENCE [LARGE SCALE GENOMIC DNA]</scope>
    <source>
        <tissue evidence="1">Muscle</tissue>
    </source>
</reference>